<sequence>MAAWSRRAPVADSLNADFLALAAPLSDAEPCGVSLEYDADFLLLEEEAQGKPEVEYGDSLTQATPANWQQVMAMVLPLMARSRDLRLALYLTRAQLNLQGVEGFAGGLQLIEALLSGQWDAVHPQLDPDDDNDPLLRVNILASLCEAGGILQELRDAPLARARSLGAVSLRDLDLASGELPAGEGQEKPSLAVIEATFQEAGQDALAATEAALRSAFDRSVNIERVLTEKVGVAHSIDLSALSTMLRRAAEAVRQRLSDSVVEAPVVLSPAEAASFATPAQVRGEISNRDDVRLMLDKLCTYFALHEPTSPVPLLLQRARKLVDKSFIELLEDLAPDGLAQLALVSGLRNDNHDD</sequence>
<organism evidence="2 3">
    <name type="scientific">Pseudomonas gingeri</name>
    <dbReference type="NCBI Taxonomy" id="117681"/>
    <lineage>
        <taxon>Bacteria</taxon>
        <taxon>Pseudomonadati</taxon>
        <taxon>Pseudomonadota</taxon>
        <taxon>Gammaproteobacteria</taxon>
        <taxon>Pseudomonadales</taxon>
        <taxon>Pseudomonadaceae</taxon>
        <taxon>Pseudomonas</taxon>
    </lineage>
</organism>
<evidence type="ECO:0000313" key="2">
    <source>
        <dbReference type="EMBL" id="NWC32337.1"/>
    </source>
</evidence>
<name>A0A7Y7Y9W7_9PSED</name>
<evidence type="ECO:0000259" key="1">
    <source>
        <dbReference type="Pfam" id="PF06812"/>
    </source>
</evidence>
<dbReference type="EMBL" id="JACAQD010000010">
    <property type="protein sequence ID" value="NWC32337.1"/>
    <property type="molecule type" value="Genomic_DNA"/>
</dbReference>
<reference evidence="2 3" key="1">
    <citation type="submission" date="2020-04" db="EMBL/GenBank/DDBJ databases">
        <title>Molecular characterization of pseudomonads from Agaricus bisporus reveal novel blotch 2 pathogens in Western Europe.</title>
        <authorList>
            <person name="Taparia T."/>
            <person name="Krijger M."/>
            <person name="Haynes E."/>
            <person name="Elpinstone J.G."/>
            <person name="Noble R."/>
            <person name="Van Der Wolf J."/>
        </authorList>
    </citation>
    <scope>NUCLEOTIDE SEQUENCE [LARGE SCALE GENOMIC DNA]</scope>
    <source>
        <strain evidence="2 3">IPO3737</strain>
    </source>
</reference>
<feature type="domain" description="ImpA N-terminal" evidence="1">
    <location>
        <begin position="23"/>
        <end position="145"/>
    </location>
</feature>
<evidence type="ECO:0000313" key="3">
    <source>
        <dbReference type="Proteomes" id="UP000520592"/>
    </source>
</evidence>
<protein>
    <submittedName>
        <fullName evidence="2">Type VI secretion system protein TssA</fullName>
    </submittedName>
</protein>
<dbReference type="PANTHER" id="PTHR37951:SF1">
    <property type="entry name" value="TYPE VI SECRETION SYSTEM COMPONENT TSSA1"/>
    <property type="match status" value="1"/>
</dbReference>
<dbReference type="AlphaFoldDB" id="A0A7Y7Y9W7"/>
<dbReference type="Proteomes" id="UP000520592">
    <property type="component" value="Unassembled WGS sequence"/>
</dbReference>
<dbReference type="PANTHER" id="PTHR37951">
    <property type="entry name" value="CYTOPLASMIC PROTEIN-RELATED"/>
    <property type="match status" value="1"/>
</dbReference>
<accession>A0A7Y7Y9W7</accession>
<comment type="caution">
    <text evidence="2">The sequence shown here is derived from an EMBL/GenBank/DDBJ whole genome shotgun (WGS) entry which is preliminary data.</text>
</comment>
<dbReference type="NCBIfam" id="TIGR03363">
    <property type="entry name" value="VI_chp_8"/>
    <property type="match status" value="1"/>
</dbReference>
<dbReference type="Pfam" id="PF06812">
    <property type="entry name" value="ImpA_N"/>
    <property type="match status" value="1"/>
</dbReference>
<gene>
    <name evidence="2" type="primary">tssA</name>
    <name evidence="2" type="ORF">HX876_08030</name>
</gene>
<proteinExistence type="predicted"/>
<dbReference type="InterPro" id="IPR017740">
    <property type="entry name" value="TssA-like"/>
</dbReference>
<dbReference type="InterPro" id="IPR010657">
    <property type="entry name" value="ImpA_N"/>
</dbReference>